<dbReference type="GO" id="GO:0016075">
    <property type="term" value="P:rRNA catabolic process"/>
    <property type="evidence" value="ECO:0007669"/>
    <property type="project" value="TreeGrafter"/>
</dbReference>
<keyword evidence="5" id="KW-0800">Toxin</keyword>
<dbReference type="GO" id="GO:0000287">
    <property type="term" value="F:magnesium ion binding"/>
    <property type="evidence" value="ECO:0007669"/>
    <property type="project" value="UniProtKB-UniRule"/>
</dbReference>
<dbReference type="Pfam" id="PF01850">
    <property type="entry name" value="PIN"/>
    <property type="match status" value="1"/>
</dbReference>
<keyword evidence="5" id="KW-0460">Magnesium</keyword>
<dbReference type="InterPro" id="IPR039018">
    <property type="entry name" value="VapC20-like"/>
</dbReference>
<dbReference type="InterPro" id="IPR029060">
    <property type="entry name" value="PIN-like_dom_sf"/>
</dbReference>
<evidence type="ECO:0000256" key="3">
    <source>
        <dbReference type="ARBA" id="ARBA00022723"/>
    </source>
</evidence>
<dbReference type="GO" id="GO:0090729">
    <property type="term" value="F:toxin activity"/>
    <property type="evidence" value="ECO:0007669"/>
    <property type="project" value="UniProtKB-KW"/>
</dbReference>
<evidence type="ECO:0000256" key="2">
    <source>
        <dbReference type="ARBA" id="ARBA00022722"/>
    </source>
</evidence>
<keyword evidence="4 5" id="KW-0378">Hydrolase</keyword>
<dbReference type="EC" id="3.1.-.-" evidence="5"/>
<evidence type="ECO:0000259" key="6">
    <source>
        <dbReference type="Pfam" id="PF01850"/>
    </source>
</evidence>
<gene>
    <name evidence="5" type="primary">vapC</name>
    <name evidence="7" type="ORF">A3H78_06030</name>
</gene>
<feature type="domain" description="PIN" evidence="6">
    <location>
        <begin position="6"/>
        <end position="134"/>
    </location>
</feature>
<comment type="cofactor">
    <cofactor evidence="5">
        <name>Mg(2+)</name>
        <dbReference type="ChEBI" id="CHEBI:18420"/>
    </cofactor>
</comment>
<dbReference type="AlphaFoldDB" id="A0A1F7JII5"/>
<dbReference type="GO" id="GO:0004521">
    <property type="term" value="F:RNA endonuclease activity"/>
    <property type="evidence" value="ECO:0007669"/>
    <property type="project" value="InterPro"/>
</dbReference>
<dbReference type="InterPro" id="IPR022907">
    <property type="entry name" value="VapC_family"/>
</dbReference>
<comment type="caution">
    <text evidence="7">The sequence shown here is derived from an EMBL/GenBank/DDBJ whole genome shotgun (WGS) entry which is preliminary data.</text>
</comment>
<feature type="binding site" evidence="5">
    <location>
        <position position="107"/>
    </location>
    <ligand>
        <name>Mg(2+)</name>
        <dbReference type="ChEBI" id="CHEBI:18420"/>
    </ligand>
</feature>
<keyword evidence="1 5" id="KW-1277">Toxin-antitoxin system</keyword>
<name>A0A1F7JII5_9BACT</name>
<dbReference type="Proteomes" id="UP000177418">
    <property type="component" value="Unassembled WGS sequence"/>
</dbReference>
<protein>
    <recommendedName>
        <fullName evidence="5">Ribonuclease VapC</fullName>
        <shortName evidence="5">RNase VapC</shortName>
        <ecNumber evidence="5">3.1.-.-</ecNumber>
    </recommendedName>
    <alternativeName>
        <fullName evidence="5">Toxin VapC</fullName>
    </alternativeName>
</protein>
<evidence type="ECO:0000256" key="5">
    <source>
        <dbReference type="HAMAP-Rule" id="MF_00265"/>
    </source>
</evidence>
<dbReference type="EMBL" id="MGAV01000004">
    <property type="protein sequence ID" value="OGK55424.1"/>
    <property type="molecule type" value="Genomic_DNA"/>
</dbReference>
<evidence type="ECO:0000256" key="1">
    <source>
        <dbReference type="ARBA" id="ARBA00022649"/>
    </source>
</evidence>
<feature type="binding site" evidence="5">
    <location>
        <position position="9"/>
    </location>
    <ligand>
        <name>Mg(2+)</name>
        <dbReference type="ChEBI" id="CHEBI:18420"/>
    </ligand>
</feature>
<dbReference type="GO" id="GO:0016787">
    <property type="term" value="F:hydrolase activity"/>
    <property type="evidence" value="ECO:0007669"/>
    <property type="project" value="UniProtKB-KW"/>
</dbReference>
<keyword evidence="3 5" id="KW-0479">Metal-binding</keyword>
<reference evidence="7 8" key="1">
    <citation type="journal article" date="2016" name="Nat. Commun.">
        <title>Thousands of microbial genomes shed light on interconnected biogeochemical processes in an aquifer system.</title>
        <authorList>
            <person name="Anantharaman K."/>
            <person name="Brown C.T."/>
            <person name="Hug L.A."/>
            <person name="Sharon I."/>
            <person name="Castelle C.J."/>
            <person name="Probst A.J."/>
            <person name="Thomas B.C."/>
            <person name="Singh A."/>
            <person name="Wilkins M.J."/>
            <person name="Karaoz U."/>
            <person name="Brodie E.L."/>
            <person name="Williams K.H."/>
            <person name="Hubbard S.S."/>
            <person name="Banfield J.F."/>
        </authorList>
    </citation>
    <scope>NUCLEOTIDE SEQUENCE [LARGE SCALE GENOMIC DNA]</scope>
</reference>
<evidence type="ECO:0000313" key="7">
    <source>
        <dbReference type="EMBL" id="OGK55424.1"/>
    </source>
</evidence>
<dbReference type="PANTHER" id="PTHR42188:SF1">
    <property type="entry name" value="23S RRNA-SPECIFIC ENDONUCLEASE VAPC20"/>
    <property type="match status" value="1"/>
</dbReference>
<dbReference type="InterPro" id="IPR002716">
    <property type="entry name" value="PIN_dom"/>
</dbReference>
<dbReference type="SUPFAM" id="SSF88723">
    <property type="entry name" value="PIN domain-like"/>
    <property type="match status" value="1"/>
</dbReference>
<sequence>MATETVFIDTSAFKAMADPRDEFHKKAQIIWKNLQQDKSKLVTSNYILDETYTVIRTKRNLTTAIQFRETMIDGLLDAIQIYRITVDDETAAWKWFTQKWSRLSFTDCVCFAQMKRLGLERVFTFDAHFKKAGFKIESI</sequence>
<dbReference type="HAMAP" id="MF_00265">
    <property type="entry name" value="VapC_Nob1"/>
    <property type="match status" value="1"/>
</dbReference>
<dbReference type="PANTHER" id="PTHR42188">
    <property type="entry name" value="23S RRNA-SPECIFIC ENDONUCLEASE VAPC20"/>
    <property type="match status" value="1"/>
</dbReference>
<evidence type="ECO:0000256" key="4">
    <source>
        <dbReference type="ARBA" id="ARBA00022801"/>
    </source>
</evidence>
<proteinExistence type="inferred from homology"/>
<comment type="function">
    <text evidence="5">Toxic component of a toxin-antitoxin (TA) system. An RNase.</text>
</comment>
<evidence type="ECO:0000313" key="8">
    <source>
        <dbReference type="Proteomes" id="UP000177418"/>
    </source>
</evidence>
<dbReference type="Gene3D" id="3.40.50.1010">
    <property type="entry name" value="5'-nuclease"/>
    <property type="match status" value="1"/>
</dbReference>
<accession>A0A1F7JII5</accession>
<comment type="similarity">
    <text evidence="5">Belongs to the PINc/VapC protein family.</text>
</comment>
<organism evidence="7 8">
    <name type="scientific">Candidatus Roizmanbacteria bacterium RIFCSPLOWO2_02_FULL_36_11</name>
    <dbReference type="NCBI Taxonomy" id="1802071"/>
    <lineage>
        <taxon>Bacteria</taxon>
        <taxon>Candidatus Roizmaniibacteriota</taxon>
    </lineage>
</organism>
<keyword evidence="2 5" id="KW-0540">Nuclease</keyword>